<reference evidence="1" key="2">
    <citation type="submission" date="2015-03" db="EMBL/GenBank/DDBJ databases">
        <authorList>
            <person name="Chow C.-E.T."/>
            <person name="Winget D.M."/>
            <person name="White R.A.III."/>
            <person name="Hallam S.J."/>
            <person name="Suttle C.A."/>
        </authorList>
    </citation>
    <scope>NUCLEOTIDE SEQUENCE</scope>
    <source>
        <strain evidence="1">Oxic1_11</strain>
    </source>
</reference>
<organism evidence="1">
    <name type="scientific">uncultured marine virus</name>
    <dbReference type="NCBI Taxonomy" id="186617"/>
    <lineage>
        <taxon>Viruses</taxon>
        <taxon>environmental samples</taxon>
    </lineage>
</organism>
<name>A0A0F7L7Q0_9VIRU</name>
<proteinExistence type="predicted"/>
<sequence>MFISTPSLSCSSNVFVVLSATKNLLPLTSVIPPTAVITTSSPLEYPCDVAVTTAGLAFVIADIVLSPSNTAPLSLYTLIFKLENSNI</sequence>
<dbReference type="EMBL" id="KR029606">
    <property type="protein sequence ID" value="AKH48594.1"/>
    <property type="molecule type" value="Genomic_DNA"/>
</dbReference>
<protein>
    <submittedName>
        <fullName evidence="1">Putative tail tubular protein B</fullName>
    </submittedName>
</protein>
<evidence type="ECO:0000313" key="1">
    <source>
        <dbReference type="EMBL" id="AKH48594.1"/>
    </source>
</evidence>
<accession>A0A0F7L7Q0</accession>
<reference evidence="1" key="1">
    <citation type="journal article" date="2015" name="Front. Microbiol.">
        <title>Combining genomic sequencing methods to explore viral diversity and reveal potential virus-host interactions.</title>
        <authorList>
            <person name="Chow C.E."/>
            <person name="Winget D.M."/>
            <person name="White R.A.III."/>
            <person name="Hallam S.J."/>
            <person name="Suttle C.A."/>
        </authorList>
    </citation>
    <scope>NUCLEOTIDE SEQUENCE</scope>
    <source>
        <strain evidence="1">Oxic1_11</strain>
    </source>
</reference>